<evidence type="ECO:0000256" key="1">
    <source>
        <dbReference type="SAM" id="SignalP"/>
    </source>
</evidence>
<reference evidence="3 4" key="1">
    <citation type="submission" date="2024-09" db="EMBL/GenBank/DDBJ databases">
        <title>Chromosome-scale assembly of Riccia sorocarpa.</title>
        <authorList>
            <person name="Paukszto L."/>
        </authorList>
    </citation>
    <scope>NUCLEOTIDE SEQUENCE [LARGE SCALE GENOMIC DNA]</scope>
    <source>
        <strain evidence="3">LP-2024</strain>
        <tissue evidence="3">Aerial parts of the thallus</tissue>
    </source>
</reference>
<feature type="chain" id="PRO_5044844586" description="Reverse transcriptase domain-containing protein" evidence="1">
    <location>
        <begin position="28"/>
        <end position="407"/>
    </location>
</feature>
<sequence>MVERGVRQGCPLSPLLFVISTVPVIEAILQENQVGRIKQVGFGEQTQVSMTCLADDLAIYTEVDEGSARNLLRLLALIERASGGKVNIQKSKLLLIGKGRKEEDWMRQIGIRIPEPKEVTTYLGASLTADSRGSLSGQRALERLSKSAQNLSSLPLPFESRVLALRCAVYGTLVYPMMNMSLKKKTFKQLDVILRRYLWSINKEGKTMSALVAWESIVLPVEWGGLGVFDTQQFQRALLCRTLLKAMADPGATLWIQGEGYQRVHEWKHTGDGSELDVSWRGAQMYRRAALGKKGDQIRRMNAKWGLLWVGQEWEKIWRISKMKYLSQNHRTFLWRVVARAMFVGTREKKFGFSEYVCAFCGNEEDVKHALFTCPRWSDLWLQMARSIPGWENFMEVIQEQFSPLRF</sequence>
<dbReference type="PANTHER" id="PTHR33116:SF86">
    <property type="entry name" value="REVERSE TRANSCRIPTASE DOMAIN-CONTAINING PROTEIN"/>
    <property type="match status" value="1"/>
</dbReference>
<evidence type="ECO:0000313" key="3">
    <source>
        <dbReference type="EMBL" id="KAL3678162.1"/>
    </source>
</evidence>
<dbReference type="AlphaFoldDB" id="A0ABD3GHY0"/>
<protein>
    <recommendedName>
        <fullName evidence="2">Reverse transcriptase domain-containing protein</fullName>
    </recommendedName>
</protein>
<proteinExistence type="predicted"/>
<dbReference type="InterPro" id="IPR026960">
    <property type="entry name" value="RVT-Znf"/>
</dbReference>
<dbReference type="Pfam" id="PF00078">
    <property type="entry name" value="RVT_1"/>
    <property type="match status" value="1"/>
</dbReference>
<dbReference type="InterPro" id="IPR000477">
    <property type="entry name" value="RT_dom"/>
</dbReference>
<evidence type="ECO:0000259" key="2">
    <source>
        <dbReference type="PROSITE" id="PS50878"/>
    </source>
</evidence>
<dbReference type="EMBL" id="JBJQOH010000007">
    <property type="protein sequence ID" value="KAL3678162.1"/>
    <property type="molecule type" value="Genomic_DNA"/>
</dbReference>
<name>A0ABD3GHY0_9MARC</name>
<gene>
    <name evidence="3" type="ORF">R1sor_021118</name>
</gene>
<dbReference type="Proteomes" id="UP001633002">
    <property type="component" value="Unassembled WGS sequence"/>
</dbReference>
<feature type="domain" description="Reverse transcriptase" evidence="2">
    <location>
        <begin position="1"/>
        <end position="127"/>
    </location>
</feature>
<keyword evidence="4" id="KW-1185">Reference proteome</keyword>
<keyword evidence="1" id="KW-0732">Signal</keyword>
<dbReference type="Pfam" id="PF13966">
    <property type="entry name" value="zf-RVT"/>
    <property type="match status" value="1"/>
</dbReference>
<evidence type="ECO:0000313" key="4">
    <source>
        <dbReference type="Proteomes" id="UP001633002"/>
    </source>
</evidence>
<dbReference type="PANTHER" id="PTHR33116">
    <property type="entry name" value="REVERSE TRANSCRIPTASE ZINC-BINDING DOMAIN-CONTAINING PROTEIN-RELATED-RELATED"/>
    <property type="match status" value="1"/>
</dbReference>
<organism evidence="3 4">
    <name type="scientific">Riccia sorocarpa</name>
    <dbReference type="NCBI Taxonomy" id="122646"/>
    <lineage>
        <taxon>Eukaryota</taxon>
        <taxon>Viridiplantae</taxon>
        <taxon>Streptophyta</taxon>
        <taxon>Embryophyta</taxon>
        <taxon>Marchantiophyta</taxon>
        <taxon>Marchantiopsida</taxon>
        <taxon>Marchantiidae</taxon>
        <taxon>Marchantiales</taxon>
        <taxon>Ricciaceae</taxon>
        <taxon>Riccia</taxon>
    </lineage>
</organism>
<feature type="signal peptide" evidence="1">
    <location>
        <begin position="1"/>
        <end position="27"/>
    </location>
</feature>
<accession>A0ABD3GHY0</accession>
<dbReference type="PROSITE" id="PS50878">
    <property type="entry name" value="RT_POL"/>
    <property type="match status" value="1"/>
</dbReference>
<comment type="caution">
    <text evidence="3">The sequence shown here is derived from an EMBL/GenBank/DDBJ whole genome shotgun (WGS) entry which is preliminary data.</text>
</comment>